<feature type="domain" description="NADH:ubiquinone oxidoreductase intermediate-associated protein 30" evidence="6">
    <location>
        <begin position="38"/>
        <end position="261"/>
    </location>
</feature>
<feature type="region of interest" description="Disordered" evidence="5">
    <location>
        <begin position="321"/>
        <end position="381"/>
    </location>
</feature>
<evidence type="ECO:0000256" key="2">
    <source>
        <dbReference type="ARBA" id="ARBA00007884"/>
    </source>
</evidence>
<dbReference type="InterPro" id="IPR039131">
    <property type="entry name" value="NDUFAF1"/>
</dbReference>
<protein>
    <recommendedName>
        <fullName evidence="6">NADH:ubiquinone oxidoreductase intermediate-associated protein 30 domain-containing protein</fullName>
    </recommendedName>
</protein>
<dbReference type="GO" id="GO:0032981">
    <property type="term" value="P:mitochondrial respiratory chain complex I assembly"/>
    <property type="evidence" value="ECO:0007669"/>
    <property type="project" value="TreeGrafter"/>
</dbReference>
<keyword evidence="4" id="KW-0143">Chaperone</keyword>
<dbReference type="EMBL" id="HBEQ01002264">
    <property type="protein sequence ID" value="CAD8514362.1"/>
    <property type="molecule type" value="Transcribed_RNA"/>
</dbReference>
<dbReference type="SUPFAM" id="SSF49785">
    <property type="entry name" value="Galactose-binding domain-like"/>
    <property type="match status" value="1"/>
</dbReference>
<proteinExistence type="inferred from homology"/>
<name>A0A7S0I8R0_MICPS</name>
<dbReference type="Pfam" id="PF08547">
    <property type="entry name" value="CIA30"/>
    <property type="match status" value="1"/>
</dbReference>
<dbReference type="GO" id="GO:0005739">
    <property type="term" value="C:mitochondrion"/>
    <property type="evidence" value="ECO:0007669"/>
    <property type="project" value="UniProtKB-SubCell"/>
</dbReference>
<evidence type="ECO:0000259" key="6">
    <source>
        <dbReference type="Pfam" id="PF08547"/>
    </source>
</evidence>
<dbReference type="GO" id="GO:0006120">
    <property type="term" value="P:mitochondrial electron transport, NADH to ubiquinone"/>
    <property type="evidence" value="ECO:0007669"/>
    <property type="project" value="TreeGrafter"/>
</dbReference>
<evidence type="ECO:0000256" key="4">
    <source>
        <dbReference type="ARBA" id="ARBA00023186"/>
    </source>
</evidence>
<dbReference type="AlphaFoldDB" id="A0A7S0I8R0"/>
<comment type="similarity">
    <text evidence="2">Belongs to the CIA30 family.</text>
</comment>
<evidence type="ECO:0000256" key="5">
    <source>
        <dbReference type="SAM" id="MobiDB-lite"/>
    </source>
</evidence>
<evidence type="ECO:0000256" key="3">
    <source>
        <dbReference type="ARBA" id="ARBA00023128"/>
    </source>
</evidence>
<feature type="compositionally biased region" description="Basic and acidic residues" evidence="5">
    <location>
        <begin position="352"/>
        <end position="362"/>
    </location>
</feature>
<sequence length="381" mass="40166">MALAGSLARRALRWLKDVHDVAPASREVFVSFREAGDVESKWRAWSDASHGGMSAASVSWRPRPEGAEDGDVGAMVLEGTLSTDIARPRPALEPAPGAKPQIDPWSGATVTKAIDRGAEVEPSSSSSRSSGGKSDAPRVTKSLKRSGFAGCSTKDLPAGEFIDLDAFTGLRYRVRSDGRKYVASIRTDNWVTGGKEDLWQCFLFAPRDTWADVVLPIGRFLKTWRGGVLEHEYEMSKSKVVGLGLAVAGGGVEPPGPFRIELASVQGLRLDREELDVAIRRAEAGWAAAFGRPGSDCSSDPGTIGEGMGFAAESLRAEAFGAPGRRSGGQSGNGTVAGSIPRVGGGEGVVDGDGHAAPKFRGESLPSFLGTREGGGERREE</sequence>
<dbReference type="PANTHER" id="PTHR13194:SF18">
    <property type="entry name" value="COMPLEX I INTERMEDIATE-ASSOCIATED PROTEIN 30, MITOCHONDRIAL"/>
    <property type="match status" value="1"/>
</dbReference>
<evidence type="ECO:0000313" key="7">
    <source>
        <dbReference type="EMBL" id="CAD8514362.1"/>
    </source>
</evidence>
<dbReference type="GO" id="GO:0051082">
    <property type="term" value="F:unfolded protein binding"/>
    <property type="evidence" value="ECO:0007669"/>
    <property type="project" value="TreeGrafter"/>
</dbReference>
<evidence type="ECO:0000256" key="1">
    <source>
        <dbReference type="ARBA" id="ARBA00004173"/>
    </source>
</evidence>
<gene>
    <name evidence="7" type="ORF">MCOM1403_LOCUS1787</name>
</gene>
<dbReference type="InterPro" id="IPR013857">
    <property type="entry name" value="NADH-UbQ_OxRdtase-assoc_prot30"/>
</dbReference>
<reference evidence="7" key="1">
    <citation type="submission" date="2021-01" db="EMBL/GenBank/DDBJ databases">
        <authorList>
            <person name="Corre E."/>
            <person name="Pelletier E."/>
            <person name="Niang G."/>
            <person name="Scheremetjew M."/>
            <person name="Finn R."/>
            <person name="Kale V."/>
            <person name="Holt S."/>
            <person name="Cochrane G."/>
            <person name="Meng A."/>
            <person name="Brown T."/>
            <person name="Cohen L."/>
        </authorList>
    </citation>
    <scope>NUCLEOTIDE SEQUENCE</scope>
    <source>
        <strain evidence="7">CCMP1723</strain>
    </source>
</reference>
<dbReference type="InterPro" id="IPR008979">
    <property type="entry name" value="Galactose-bd-like_sf"/>
</dbReference>
<keyword evidence="3" id="KW-0496">Mitochondrion</keyword>
<accession>A0A7S0I8R0</accession>
<dbReference type="PANTHER" id="PTHR13194">
    <property type="entry name" value="COMPLEX I INTERMEDIATE-ASSOCIATED PROTEIN 30"/>
    <property type="match status" value="1"/>
</dbReference>
<organism evidence="7">
    <name type="scientific">Micromonas pusilla</name>
    <name type="common">Picoplanktonic green alga</name>
    <name type="synonym">Chromulina pusilla</name>
    <dbReference type="NCBI Taxonomy" id="38833"/>
    <lineage>
        <taxon>Eukaryota</taxon>
        <taxon>Viridiplantae</taxon>
        <taxon>Chlorophyta</taxon>
        <taxon>Mamiellophyceae</taxon>
        <taxon>Mamiellales</taxon>
        <taxon>Mamiellaceae</taxon>
        <taxon>Micromonas</taxon>
    </lineage>
</organism>
<comment type="subcellular location">
    <subcellularLocation>
        <location evidence="1">Mitochondrion</location>
    </subcellularLocation>
</comment>
<feature type="region of interest" description="Disordered" evidence="5">
    <location>
        <begin position="84"/>
        <end position="139"/>
    </location>
</feature>
<feature type="compositionally biased region" description="Low complexity" evidence="5">
    <location>
        <begin position="123"/>
        <end position="134"/>
    </location>
</feature>